<proteinExistence type="predicted"/>
<sequence length="269" mass="29784">MSLGSSSESDNTITEIMCDEIADMLPSKTKPLKSRKSSKGKGKAKVSSNKPSAAKKPCHKIDDAPNGAPDGDLSPALLLQCSASSNGFEGSSSSWKKGVKRNPIYLFYEAVDFAANGSPGKPGDKHYRCHHGNKKVLTITKAMNHNLNGLLGHLQSHFKPLFNLYMVLKDRKTPPTEDEIVFASSCKEFTVHDQAQYVKALDARASTITLAFLRQEQVTMELFNSSKFDCLLTEWIVACDQSFDEVEKPEFINMLQYAHHSRTKLNLPD</sequence>
<evidence type="ECO:0000313" key="2">
    <source>
        <dbReference type="Proteomes" id="UP001207468"/>
    </source>
</evidence>
<accession>A0ACC0U6A8</accession>
<name>A0ACC0U6A8_9AGAM</name>
<evidence type="ECO:0000313" key="1">
    <source>
        <dbReference type="EMBL" id="KAI9507037.1"/>
    </source>
</evidence>
<comment type="caution">
    <text evidence="1">The sequence shown here is derived from an EMBL/GenBank/DDBJ whole genome shotgun (WGS) entry which is preliminary data.</text>
</comment>
<dbReference type="Proteomes" id="UP001207468">
    <property type="component" value="Unassembled WGS sequence"/>
</dbReference>
<keyword evidence="2" id="KW-1185">Reference proteome</keyword>
<dbReference type="EMBL" id="JAGFNK010000143">
    <property type="protein sequence ID" value="KAI9507037.1"/>
    <property type="molecule type" value="Genomic_DNA"/>
</dbReference>
<organism evidence="1 2">
    <name type="scientific">Russula earlei</name>
    <dbReference type="NCBI Taxonomy" id="71964"/>
    <lineage>
        <taxon>Eukaryota</taxon>
        <taxon>Fungi</taxon>
        <taxon>Dikarya</taxon>
        <taxon>Basidiomycota</taxon>
        <taxon>Agaricomycotina</taxon>
        <taxon>Agaricomycetes</taxon>
        <taxon>Russulales</taxon>
        <taxon>Russulaceae</taxon>
        <taxon>Russula</taxon>
    </lineage>
</organism>
<reference evidence="1" key="1">
    <citation type="submission" date="2021-03" db="EMBL/GenBank/DDBJ databases">
        <title>Evolutionary priming and transition to the ectomycorrhizal habit in an iconic lineage of mushroom-forming fungi: is preadaptation a requirement?</title>
        <authorList>
            <consortium name="DOE Joint Genome Institute"/>
            <person name="Looney B.P."/>
            <person name="Miyauchi S."/>
            <person name="Morin E."/>
            <person name="Drula E."/>
            <person name="Courty P.E."/>
            <person name="Chicoki N."/>
            <person name="Fauchery L."/>
            <person name="Kohler A."/>
            <person name="Kuo A."/>
            <person name="LaButti K."/>
            <person name="Pangilinan J."/>
            <person name="Lipzen A."/>
            <person name="Riley R."/>
            <person name="Andreopoulos W."/>
            <person name="He G."/>
            <person name="Johnson J."/>
            <person name="Barry K.W."/>
            <person name="Grigoriev I.V."/>
            <person name="Nagy L."/>
            <person name="Hibbett D."/>
            <person name="Henrissat B."/>
            <person name="Matheny P.B."/>
            <person name="Labbe J."/>
            <person name="Martin A.F."/>
        </authorList>
    </citation>
    <scope>NUCLEOTIDE SEQUENCE</scope>
    <source>
        <strain evidence="1">BPL698</strain>
    </source>
</reference>
<gene>
    <name evidence="1" type="ORF">F5148DRAFT_1285737</name>
</gene>
<protein>
    <submittedName>
        <fullName evidence="1">Uncharacterized protein</fullName>
    </submittedName>
</protein>